<dbReference type="Proteomes" id="UP000632222">
    <property type="component" value="Unassembled WGS sequence"/>
</dbReference>
<dbReference type="InterPro" id="IPR001789">
    <property type="entry name" value="Sig_transdc_resp-reg_receiver"/>
</dbReference>
<evidence type="ECO:0000256" key="2">
    <source>
        <dbReference type="PROSITE-ProRule" id="PRU00169"/>
    </source>
</evidence>
<evidence type="ECO:0000313" key="5">
    <source>
        <dbReference type="Proteomes" id="UP000632222"/>
    </source>
</evidence>
<dbReference type="RefSeq" id="WP_189000784.1">
    <property type="nucleotide sequence ID" value="NZ_BMOD01000002.1"/>
</dbReference>
<evidence type="ECO:0000256" key="1">
    <source>
        <dbReference type="ARBA" id="ARBA00022553"/>
    </source>
</evidence>
<organism evidence="4 5">
    <name type="scientific">Deinococcus roseus</name>
    <dbReference type="NCBI Taxonomy" id="392414"/>
    <lineage>
        <taxon>Bacteria</taxon>
        <taxon>Thermotogati</taxon>
        <taxon>Deinococcota</taxon>
        <taxon>Deinococci</taxon>
        <taxon>Deinococcales</taxon>
        <taxon>Deinococcaceae</taxon>
        <taxon>Deinococcus</taxon>
    </lineage>
</organism>
<accession>A0ABQ2CX62</accession>
<dbReference type="InterPro" id="IPR011006">
    <property type="entry name" value="CheY-like_superfamily"/>
</dbReference>
<dbReference type="EMBL" id="BMOD01000002">
    <property type="protein sequence ID" value="GGJ25843.1"/>
    <property type="molecule type" value="Genomic_DNA"/>
</dbReference>
<evidence type="ECO:0000313" key="4">
    <source>
        <dbReference type="EMBL" id="GGJ25843.1"/>
    </source>
</evidence>
<dbReference type="PANTHER" id="PTHR44591">
    <property type="entry name" value="STRESS RESPONSE REGULATOR PROTEIN 1"/>
    <property type="match status" value="1"/>
</dbReference>
<feature type="modified residue" description="4-aspartylphosphate" evidence="2">
    <location>
        <position position="56"/>
    </location>
</feature>
<feature type="domain" description="Response regulatory" evidence="3">
    <location>
        <begin position="6"/>
        <end position="121"/>
    </location>
</feature>
<protein>
    <recommendedName>
        <fullName evidence="3">Response regulatory domain-containing protein</fullName>
    </recommendedName>
</protein>
<dbReference type="PROSITE" id="PS50110">
    <property type="entry name" value="RESPONSE_REGULATORY"/>
    <property type="match status" value="1"/>
</dbReference>
<comment type="caution">
    <text evidence="4">The sequence shown here is derived from an EMBL/GenBank/DDBJ whole genome shotgun (WGS) entry which is preliminary data.</text>
</comment>
<dbReference type="SUPFAM" id="SSF52172">
    <property type="entry name" value="CheY-like"/>
    <property type="match status" value="1"/>
</dbReference>
<gene>
    <name evidence="4" type="ORF">GCM10008938_09950</name>
</gene>
<dbReference type="Gene3D" id="3.40.50.2300">
    <property type="match status" value="1"/>
</dbReference>
<proteinExistence type="predicted"/>
<dbReference type="PANTHER" id="PTHR44591:SF23">
    <property type="entry name" value="CHEY SUBFAMILY"/>
    <property type="match status" value="1"/>
</dbReference>
<reference evidence="5" key="1">
    <citation type="journal article" date="2019" name="Int. J. Syst. Evol. Microbiol.">
        <title>The Global Catalogue of Microorganisms (GCM) 10K type strain sequencing project: providing services to taxonomists for standard genome sequencing and annotation.</title>
        <authorList>
            <consortium name="The Broad Institute Genomics Platform"/>
            <consortium name="The Broad Institute Genome Sequencing Center for Infectious Disease"/>
            <person name="Wu L."/>
            <person name="Ma J."/>
        </authorList>
    </citation>
    <scope>NUCLEOTIDE SEQUENCE [LARGE SCALE GENOMIC DNA]</scope>
    <source>
        <strain evidence="5">JCM 14370</strain>
    </source>
</reference>
<keyword evidence="1 2" id="KW-0597">Phosphoprotein</keyword>
<keyword evidence="5" id="KW-1185">Reference proteome</keyword>
<dbReference type="SMART" id="SM00448">
    <property type="entry name" value="REC"/>
    <property type="match status" value="1"/>
</dbReference>
<dbReference type="Pfam" id="PF00072">
    <property type="entry name" value="Response_reg"/>
    <property type="match status" value="1"/>
</dbReference>
<dbReference type="InterPro" id="IPR050595">
    <property type="entry name" value="Bact_response_regulator"/>
</dbReference>
<evidence type="ECO:0000259" key="3">
    <source>
        <dbReference type="PROSITE" id="PS50110"/>
    </source>
</evidence>
<sequence>MNTTPKVLVIEDDGTVRRMLVRFLRLNQYVVKDATDFEEAMQTLQEEPHFDVILLDVNFPGGGGLELLPLLKNKYTDATVIVVSATEDVNVVRQLMEDGATDFVAKPFDVTMLLEHIERHLHPAS</sequence>
<name>A0ABQ2CX62_9DEIO</name>
<dbReference type="CDD" id="cd00156">
    <property type="entry name" value="REC"/>
    <property type="match status" value="1"/>
</dbReference>